<evidence type="ECO:0008006" key="6">
    <source>
        <dbReference type="Google" id="ProtNLM"/>
    </source>
</evidence>
<comment type="caution">
    <text evidence="4">The sequence shown here is derived from an EMBL/GenBank/DDBJ whole genome shotgun (WGS) entry which is preliminary data.</text>
</comment>
<sequence>MLVEDLTKLRDGIRFLKYGDLRAAIRGESVPEEFPHDLTTKCLVAGIRHHDGFAQDLRRKTLHPSVKRALNARDIMSNRVPTMDRPESIPYCFWHPDVPNEDTLRQLLRDYPTPLMRYQVGRACAAGGYTELYKELDLLPDVAIAEEARDNLSHSKEIYNMVMIAPVRYHAMDDYNHCLIDNPTPGAFLNADTCVRSTLSKRQPVNPHLFPPPLDITEDWCLGAEGTRLEELPIPDDVIFLFYNPLPLDLPVMNKDILILLAAFHGNIDRYVRLRRPRMVNGEMQCIVRGILHDTFFAKWCYQQPHLKVLRKFVYARWIMNDDLTWINQDVPILDKDLPDMIWHPRKAYTATYEELARLVPSMREAAVHALIVCDDCQAFLRLEPEATCPLYQQIVGTNRGRYNKEFDDFFKERVSEDELNLWEEDTELTWNVHDVAPYEHLVSKEMLDVCPAGRGEITLDDVGFENREVYVPDKRDARDIMRFISAYPRTSRQMEWEIASTWQTRPFHLLHLSLHFISQNPTPTSTPTTPLLAIMDRLLSRQAASGEPLLVLAARRNRTNLFKEVLEMPEERIGLNDSMTGHEALSIAIQNGKNEIVTALVSLPPSVFDFSRNPAMEAGAVGHLNQAADLGRLSIFKILVDTGRVDINQRDARGRSPLCHAARSGSTEIVELLLGDENVEKDEFDEDGRTPLSHAAELGHIDIVRLLLRCGKVNAGSKDLKGNGPYYYAIRFHHERIGQDLLATGRVNTYDGLKAWEENNGDPETDINMTRQFFGHANL</sequence>
<keyword evidence="1" id="KW-0677">Repeat</keyword>
<proteinExistence type="predicted"/>
<dbReference type="Proteomes" id="UP000622797">
    <property type="component" value="Unassembled WGS sequence"/>
</dbReference>
<feature type="repeat" description="ANK" evidence="3">
    <location>
        <begin position="654"/>
        <end position="675"/>
    </location>
</feature>
<accession>A0A8H4UBC3</accession>
<evidence type="ECO:0000313" key="5">
    <source>
        <dbReference type="Proteomes" id="UP000622797"/>
    </source>
</evidence>
<dbReference type="InterPro" id="IPR002110">
    <property type="entry name" value="Ankyrin_rpt"/>
</dbReference>
<keyword evidence="5" id="KW-1185">Reference proteome</keyword>
<dbReference type="Pfam" id="PF12796">
    <property type="entry name" value="Ank_2"/>
    <property type="match status" value="1"/>
</dbReference>
<dbReference type="PROSITE" id="PS50297">
    <property type="entry name" value="ANK_REP_REGION"/>
    <property type="match status" value="2"/>
</dbReference>
<dbReference type="AlphaFoldDB" id="A0A8H4UBC3"/>
<dbReference type="SUPFAM" id="SSF48403">
    <property type="entry name" value="Ankyrin repeat"/>
    <property type="match status" value="1"/>
</dbReference>
<dbReference type="PANTHER" id="PTHR24198">
    <property type="entry name" value="ANKYRIN REPEAT AND PROTEIN KINASE DOMAIN-CONTAINING PROTEIN"/>
    <property type="match status" value="1"/>
</dbReference>
<protein>
    <recommendedName>
        <fullName evidence="6">Ankyrin</fullName>
    </recommendedName>
</protein>
<evidence type="ECO:0000313" key="4">
    <source>
        <dbReference type="EMBL" id="KAF4973151.1"/>
    </source>
</evidence>
<dbReference type="OrthoDB" id="4360026at2759"/>
<reference evidence="4" key="1">
    <citation type="journal article" date="2020" name="BMC Genomics">
        <title>Correction to: Identification and distribution of gene clusters required for synthesis of sphingolipid metabolism inhibitors in diverse species of the filamentous fungus Fusarium.</title>
        <authorList>
            <person name="Kim H.S."/>
            <person name="Lohmar J.M."/>
            <person name="Busman M."/>
            <person name="Brown D.W."/>
            <person name="Naumann T.A."/>
            <person name="Divon H.H."/>
            <person name="Lysoe E."/>
            <person name="Uhlig S."/>
            <person name="Proctor R.H."/>
        </authorList>
    </citation>
    <scope>NUCLEOTIDE SEQUENCE</scope>
    <source>
        <strain evidence="4">NRRL 20472</strain>
    </source>
</reference>
<organism evidence="4 5">
    <name type="scientific">Fusarium sarcochroum</name>
    <dbReference type="NCBI Taxonomy" id="1208366"/>
    <lineage>
        <taxon>Eukaryota</taxon>
        <taxon>Fungi</taxon>
        <taxon>Dikarya</taxon>
        <taxon>Ascomycota</taxon>
        <taxon>Pezizomycotina</taxon>
        <taxon>Sordariomycetes</taxon>
        <taxon>Hypocreomycetidae</taxon>
        <taxon>Hypocreales</taxon>
        <taxon>Nectriaceae</taxon>
        <taxon>Fusarium</taxon>
        <taxon>Fusarium lateritium species complex</taxon>
    </lineage>
</organism>
<name>A0A8H4UBC3_9HYPO</name>
<evidence type="ECO:0000256" key="3">
    <source>
        <dbReference type="PROSITE-ProRule" id="PRU00023"/>
    </source>
</evidence>
<keyword evidence="2 3" id="KW-0040">ANK repeat</keyword>
<dbReference type="Gene3D" id="1.25.40.20">
    <property type="entry name" value="Ankyrin repeat-containing domain"/>
    <property type="match status" value="1"/>
</dbReference>
<dbReference type="PANTHER" id="PTHR24198:SF165">
    <property type="entry name" value="ANKYRIN REPEAT-CONTAINING PROTEIN-RELATED"/>
    <property type="match status" value="1"/>
</dbReference>
<dbReference type="EMBL" id="JABEXW010000028">
    <property type="protein sequence ID" value="KAF4973151.1"/>
    <property type="molecule type" value="Genomic_DNA"/>
</dbReference>
<reference evidence="4" key="2">
    <citation type="submission" date="2020-05" db="EMBL/GenBank/DDBJ databases">
        <authorList>
            <person name="Kim H.-S."/>
            <person name="Proctor R.H."/>
            <person name="Brown D.W."/>
        </authorList>
    </citation>
    <scope>NUCLEOTIDE SEQUENCE</scope>
    <source>
        <strain evidence="4">NRRL 20472</strain>
    </source>
</reference>
<feature type="repeat" description="ANK" evidence="3">
    <location>
        <begin position="688"/>
        <end position="712"/>
    </location>
</feature>
<evidence type="ECO:0000256" key="1">
    <source>
        <dbReference type="ARBA" id="ARBA00022737"/>
    </source>
</evidence>
<dbReference type="PROSITE" id="PS50088">
    <property type="entry name" value="ANK_REPEAT"/>
    <property type="match status" value="2"/>
</dbReference>
<evidence type="ECO:0000256" key="2">
    <source>
        <dbReference type="ARBA" id="ARBA00023043"/>
    </source>
</evidence>
<dbReference type="SMART" id="SM00248">
    <property type="entry name" value="ANK"/>
    <property type="match status" value="4"/>
</dbReference>
<gene>
    <name evidence="4" type="ORF">FSARC_495</name>
</gene>
<dbReference type="InterPro" id="IPR036770">
    <property type="entry name" value="Ankyrin_rpt-contain_sf"/>
</dbReference>